<reference evidence="3 4" key="1">
    <citation type="submission" date="2019-02" db="EMBL/GenBank/DDBJ databases">
        <title>Deep-cultivation of Planctomycetes and their phenomic and genomic characterization uncovers novel biology.</title>
        <authorList>
            <person name="Wiegand S."/>
            <person name="Jogler M."/>
            <person name="Boedeker C."/>
            <person name="Pinto D."/>
            <person name="Vollmers J."/>
            <person name="Rivas-Marin E."/>
            <person name="Kohn T."/>
            <person name="Peeters S.H."/>
            <person name="Heuer A."/>
            <person name="Rast P."/>
            <person name="Oberbeckmann S."/>
            <person name="Bunk B."/>
            <person name="Jeske O."/>
            <person name="Meyerdierks A."/>
            <person name="Storesund J.E."/>
            <person name="Kallscheuer N."/>
            <person name="Luecker S."/>
            <person name="Lage O.M."/>
            <person name="Pohl T."/>
            <person name="Merkel B.J."/>
            <person name="Hornburger P."/>
            <person name="Mueller R.-W."/>
            <person name="Bruemmer F."/>
            <person name="Labrenz M."/>
            <person name="Spormann A.M."/>
            <person name="Op den Camp H."/>
            <person name="Overmann J."/>
            <person name="Amann R."/>
            <person name="Jetten M.S.M."/>
            <person name="Mascher T."/>
            <person name="Medema M.H."/>
            <person name="Devos D.P."/>
            <person name="Kaster A.-K."/>
            <person name="Ovreas L."/>
            <person name="Rohde M."/>
            <person name="Galperin M.Y."/>
            <person name="Jogler C."/>
        </authorList>
    </citation>
    <scope>NUCLEOTIDE SEQUENCE [LARGE SCALE GENOMIC DNA]</scope>
    <source>
        <strain evidence="3 4">Q31a</strain>
    </source>
</reference>
<accession>A0A518G5A1</accession>
<protein>
    <recommendedName>
        <fullName evidence="5">DUF502 domain-containing protein</fullName>
    </recommendedName>
</protein>
<feature type="compositionally biased region" description="Polar residues" evidence="1">
    <location>
        <begin position="309"/>
        <end position="322"/>
    </location>
</feature>
<evidence type="ECO:0000313" key="4">
    <source>
        <dbReference type="Proteomes" id="UP000318017"/>
    </source>
</evidence>
<feature type="transmembrane region" description="Helical" evidence="2">
    <location>
        <begin position="147"/>
        <end position="165"/>
    </location>
</feature>
<keyword evidence="2" id="KW-1133">Transmembrane helix</keyword>
<dbReference type="InterPro" id="IPR007462">
    <property type="entry name" value="COV1-like"/>
</dbReference>
<evidence type="ECO:0008006" key="5">
    <source>
        <dbReference type="Google" id="ProtNLM"/>
    </source>
</evidence>
<sequence length="322" mass="36244">MDSDNLLDEAIPKPRSSWQRAIWRGSSIIAPPLVTLLLLIWIASAVEQYVLLPLESGARTLLVWTTSDVLLSPPEPSQLAVEDQPEKGFEYGGLDYVQAPLGGKFLPEYVVQWVNHRLDMLPIEMQNPRSAQNYYHAYIKLRYMPRWFTIPLLLLVLLSVLYFVGRFLAAGVGRFFVTAFERIIHQLPIVRNLYSSVKQVTDFVLSEREIEFTRVVAVEYPRVGIWSLGFVTSDSLPQLKDALNEEMVAIFIPTSPMPMTGFTINVRKRDVVDLELTIDQAIQFIVSCGVVCPPTAAARLRSGGRPLLKQSSGTPPVSKQED</sequence>
<feature type="region of interest" description="Disordered" evidence="1">
    <location>
        <begin position="303"/>
        <end position="322"/>
    </location>
</feature>
<keyword evidence="2" id="KW-0472">Membrane</keyword>
<dbReference type="Proteomes" id="UP000318017">
    <property type="component" value="Chromosome"/>
</dbReference>
<gene>
    <name evidence="3" type="ORF">Q31a_20780</name>
</gene>
<keyword evidence="4" id="KW-1185">Reference proteome</keyword>
<dbReference type="KEGG" id="ahel:Q31a_20780"/>
<proteinExistence type="predicted"/>
<dbReference type="PANTHER" id="PTHR31876">
    <property type="entry name" value="COV-LIKE PROTEIN 1"/>
    <property type="match status" value="1"/>
</dbReference>
<evidence type="ECO:0000313" key="3">
    <source>
        <dbReference type="EMBL" id="QDV23773.1"/>
    </source>
</evidence>
<dbReference type="PANTHER" id="PTHR31876:SF26">
    <property type="entry name" value="PROTEIN LIKE COV 2"/>
    <property type="match status" value="1"/>
</dbReference>
<dbReference type="Pfam" id="PF04367">
    <property type="entry name" value="DUF502"/>
    <property type="match status" value="1"/>
</dbReference>
<organism evidence="3 4">
    <name type="scientific">Aureliella helgolandensis</name>
    <dbReference type="NCBI Taxonomy" id="2527968"/>
    <lineage>
        <taxon>Bacteria</taxon>
        <taxon>Pseudomonadati</taxon>
        <taxon>Planctomycetota</taxon>
        <taxon>Planctomycetia</taxon>
        <taxon>Pirellulales</taxon>
        <taxon>Pirellulaceae</taxon>
        <taxon>Aureliella</taxon>
    </lineage>
</organism>
<keyword evidence="2" id="KW-0812">Transmembrane</keyword>
<dbReference type="AlphaFoldDB" id="A0A518G5A1"/>
<evidence type="ECO:0000256" key="1">
    <source>
        <dbReference type="SAM" id="MobiDB-lite"/>
    </source>
</evidence>
<dbReference type="OrthoDB" id="9780267at2"/>
<feature type="transmembrane region" description="Helical" evidence="2">
    <location>
        <begin position="21"/>
        <end position="43"/>
    </location>
</feature>
<evidence type="ECO:0000256" key="2">
    <source>
        <dbReference type="SAM" id="Phobius"/>
    </source>
</evidence>
<name>A0A518G5A1_9BACT</name>
<dbReference type="RefSeq" id="WP_145076939.1">
    <property type="nucleotide sequence ID" value="NZ_CP036298.1"/>
</dbReference>
<dbReference type="EMBL" id="CP036298">
    <property type="protein sequence ID" value="QDV23773.1"/>
    <property type="molecule type" value="Genomic_DNA"/>
</dbReference>